<keyword evidence="2 7" id="KW-0812">Transmembrane</keyword>
<protein>
    <submittedName>
        <fullName evidence="10">TIGR04211 family SH3 domain-containing protein</fullName>
    </submittedName>
</protein>
<dbReference type="AlphaFoldDB" id="A0A5Q2QGB0"/>
<feature type="signal peptide" evidence="8">
    <location>
        <begin position="1"/>
        <end position="22"/>
    </location>
</feature>
<evidence type="ECO:0000256" key="8">
    <source>
        <dbReference type="SAM" id="SignalP"/>
    </source>
</evidence>
<dbReference type="NCBIfam" id="TIGR04211">
    <property type="entry name" value="SH3_and_anchor"/>
    <property type="match status" value="1"/>
</dbReference>
<dbReference type="Proteomes" id="UP000388235">
    <property type="component" value="Chromosome"/>
</dbReference>
<sequence length="223" mass="24805">MRSLCRSFAVITALAVPSIAQAETRWVTDKLEVPIRSGESNEYRILRFLDSGSEIDVRSRNAASGYSLIRDGQGREGYILSRYLESEPTASKRLVEVQTQLTQVLNDAQNGSKRIADLRESLESVTAERNAAQQELASVSAELSELTRVSSNVIAINSANTDLRERVQQLEDESSLLQSENLTLRDDKDKTFMLLGAGLVFAGILLGLLLPSLRRKRQSSNWF</sequence>
<feature type="transmembrane region" description="Helical" evidence="7">
    <location>
        <begin position="192"/>
        <end position="210"/>
    </location>
</feature>
<dbReference type="EMBL" id="CP045871">
    <property type="protein sequence ID" value="QGG80045.1"/>
    <property type="molecule type" value="Genomic_DNA"/>
</dbReference>
<evidence type="ECO:0000256" key="1">
    <source>
        <dbReference type="ARBA" id="ARBA00004167"/>
    </source>
</evidence>
<keyword evidence="4 7" id="KW-1133">Transmembrane helix</keyword>
<keyword evidence="5 7" id="KW-0472">Membrane</keyword>
<evidence type="ECO:0000256" key="2">
    <source>
        <dbReference type="ARBA" id="ARBA00022692"/>
    </source>
</evidence>
<gene>
    <name evidence="10" type="ORF">GH975_05420</name>
</gene>
<evidence type="ECO:0000259" key="9">
    <source>
        <dbReference type="SMART" id="SM00287"/>
    </source>
</evidence>
<feature type="domain" description="SH3b" evidence="9">
    <location>
        <begin position="22"/>
        <end position="88"/>
    </location>
</feature>
<feature type="chain" id="PRO_5024364584" evidence="8">
    <location>
        <begin position="23"/>
        <end position="223"/>
    </location>
</feature>
<dbReference type="InterPro" id="IPR016476">
    <property type="entry name" value="SH3_dom_pro"/>
</dbReference>
<evidence type="ECO:0000256" key="6">
    <source>
        <dbReference type="SAM" id="Coils"/>
    </source>
</evidence>
<evidence type="ECO:0000256" key="3">
    <source>
        <dbReference type="ARBA" id="ARBA00022729"/>
    </source>
</evidence>
<keyword evidence="3 8" id="KW-0732">Signal</keyword>
<keyword evidence="6" id="KW-0175">Coiled coil</keyword>
<dbReference type="Gene3D" id="2.30.30.40">
    <property type="entry name" value="SH3 Domains"/>
    <property type="match status" value="1"/>
</dbReference>
<accession>A0A5Q2QGB0</accession>
<evidence type="ECO:0000256" key="5">
    <source>
        <dbReference type="ARBA" id="ARBA00023136"/>
    </source>
</evidence>
<dbReference type="KEGG" id="llp:GH975_05420"/>
<keyword evidence="11" id="KW-1185">Reference proteome</keyword>
<dbReference type="OrthoDB" id="9790951at2"/>
<name>A0A5Q2QGB0_9GAMM</name>
<evidence type="ECO:0000313" key="11">
    <source>
        <dbReference type="Proteomes" id="UP000388235"/>
    </source>
</evidence>
<dbReference type="GO" id="GO:0016020">
    <property type="term" value="C:membrane"/>
    <property type="evidence" value="ECO:0007669"/>
    <property type="project" value="UniProtKB-SubCell"/>
</dbReference>
<proteinExistence type="predicted"/>
<organism evidence="10 11">
    <name type="scientific">Litorivicinus lipolyticus</name>
    <dbReference type="NCBI Taxonomy" id="418701"/>
    <lineage>
        <taxon>Bacteria</taxon>
        <taxon>Pseudomonadati</taxon>
        <taxon>Pseudomonadota</taxon>
        <taxon>Gammaproteobacteria</taxon>
        <taxon>Oceanospirillales</taxon>
        <taxon>Litorivicinaceae</taxon>
        <taxon>Litorivicinus</taxon>
    </lineage>
</organism>
<evidence type="ECO:0000256" key="4">
    <source>
        <dbReference type="ARBA" id="ARBA00022989"/>
    </source>
</evidence>
<dbReference type="RefSeq" id="WP_153713549.1">
    <property type="nucleotide sequence ID" value="NZ_CP045871.1"/>
</dbReference>
<dbReference type="InterPro" id="IPR003646">
    <property type="entry name" value="SH3-like_bac-type"/>
</dbReference>
<evidence type="ECO:0000256" key="7">
    <source>
        <dbReference type="SAM" id="Phobius"/>
    </source>
</evidence>
<dbReference type="SMART" id="SM00287">
    <property type="entry name" value="SH3b"/>
    <property type="match status" value="1"/>
</dbReference>
<comment type="subcellular location">
    <subcellularLocation>
        <location evidence="1">Membrane</location>
        <topology evidence="1">Single-pass membrane protein</topology>
    </subcellularLocation>
</comment>
<evidence type="ECO:0000313" key="10">
    <source>
        <dbReference type="EMBL" id="QGG80045.1"/>
    </source>
</evidence>
<reference evidence="10 11" key="1">
    <citation type="submission" date="2019-11" db="EMBL/GenBank/DDBJ databases">
        <authorList>
            <person name="Khan S.A."/>
            <person name="Jeon C.O."/>
            <person name="Chun B.H."/>
        </authorList>
    </citation>
    <scope>NUCLEOTIDE SEQUENCE [LARGE SCALE GENOMIC DNA]</scope>
    <source>
        <strain evidence="10 11">IMCC 1097</strain>
    </source>
</reference>
<feature type="coiled-coil region" evidence="6">
    <location>
        <begin position="108"/>
        <end position="187"/>
    </location>
</feature>